<feature type="domain" description="Core Histone H2A/H2B/H3" evidence="5">
    <location>
        <begin position="91"/>
        <end position="178"/>
    </location>
</feature>
<evidence type="ECO:0000256" key="4">
    <source>
        <dbReference type="ARBA" id="ARBA00023242"/>
    </source>
</evidence>
<dbReference type="GO" id="GO:0003677">
    <property type="term" value="F:DNA binding"/>
    <property type="evidence" value="ECO:0007669"/>
    <property type="project" value="UniProtKB-KW"/>
</dbReference>
<reference evidence="6 7" key="3">
    <citation type="journal article" date="2016" name="Sci. Rep.">
        <title>Genome-wide diversity and gene expression profiling of Babesia microti isolates identify polymorphic genes that mediate host-pathogen interactions.</title>
        <authorList>
            <person name="Silva J.C."/>
            <person name="Cornillot E."/>
            <person name="McCracken C."/>
            <person name="Usmani-Brown S."/>
            <person name="Dwivedi A."/>
            <person name="Ifeonu O.O."/>
            <person name="Crabtree J."/>
            <person name="Gotia H.T."/>
            <person name="Virji A.Z."/>
            <person name="Reynes C."/>
            <person name="Colinge J."/>
            <person name="Kumar V."/>
            <person name="Lawres L."/>
            <person name="Pazzi J.E."/>
            <person name="Pablo J.V."/>
            <person name="Hung C."/>
            <person name="Brancato J."/>
            <person name="Kumari P."/>
            <person name="Orvis J."/>
            <person name="Tretina K."/>
            <person name="Chibucos M."/>
            <person name="Ott S."/>
            <person name="Sadzewicz L."/>
            <person name="Sengamalay N."/>
            <person name="Shetty A.C."/>
            <person name="Su Q."/>
            <person name="Tallon L."/>
            <person name="Fraser C.M."/>
            <person name="Frutos R."/>
            <person name="Molina D.M."/>
            <person name="Krause P.J."/>
            <person name="Ben Mamoun C."/>
        </authorList>
    </citation>
    <scope>NUCLEOTIDE SEQUENCE [LARGE SCALE GENOMIC DNA]</scope>
    <source>
        <strain evidence="6 7">RI</strain>
    </source>
</reference>
<dbReference type="InterPro" id="IPR000164">
    <property type="entry name" value="Histone_H3/CENP-A"/>
</dbReference>
<name>I7ISF7_BABMR</name>
<keyword evidence="3" id="KW-0238">DNA-binding</keyword>
<dbReference type="PANTHER" id="PTHR45810">
    <property type="entry name" value="HISTONE H3.2"/>
    <property type="match status" value="1"/>
</dbReference>
<keyword evidence="7" id="KW-1185">Reference proteome</keyword>
<dbReference type="RefSeq" id="XP_012650014.1">
    <property type="nucleotide sequence ID" value="XM_012794560.1"/>
</dbReference>
<evidence type="ECO:0000256" key="2">
    <source>
        <dbReference type="ARBA" id="ARBA00010343"/>
    </source>
</evidence>
<evidence type="ECO:0000259" key="5">
    <source>
        <dbReference type="Pfam" id="PF00125"/>
    </source>
</evidence>
<sequence length="193" mass="22028">MGINEGEIGSSIITPRRVSSRLVTPSRILTPARAVSEFNHGNLTHRQAIDAVIRFRINSMLHQVRDRMLVDKEGNVRPAKQPYHVRAKKYGSKIEHEISVYQKSTHFLIPRAIFARVVKEIAQRCYMGEGNIQFTVEALAALQTAAEDEIIRILEISTACSHHAKRVTLRVDDMRLARFCRGRQPYEFVPLKP</sequence>
<accession>I7ISF7</accession>
<dbReference type="OrthoDB" id="420022at2759"/>
<dbReference type="PANTHER" id="PTHR45810:SF1">
    <property type="entry name" value="HISTONE H3-LIKE CENTROMERIC PROTEIN A"/>
    <property type="match status" value="1"/>
</dbReference>
<gene>
    <name evidence="6" type="ORF">BmR1_04g07055</name>
</gene>
<comment type="subcellular location">
    <subcellularLocation>
        <location evidence="1">Nucleus</location>
    </subcellularLocation>
</comment>
<dbReference type="InterPro" id="IPR009072">
    <property type="entry name" value="Histone-fold"/>
</dbReference>
<dbReference type="SUPFAM" id="SSF47113">
    <property type="entry name" value="Histone-fold"/>
    <property type="match status" value="1"/>
</dbReference>
<reference evidence="6 7" key="1">
    <citation type="journal article" date="2012" name="Nucleic Acids Res.">
        <title>Sequencing of the smallest Apicomplexan genome from the human pathogen Babesia microti.</title>
        <authorList>
            <person name="Cornillot E."/>
            <person name="Hadj-Kaddour K."/>
            <person name="Dassouli A."/>
            <person name="Noel B."/>
            <person name="Ranwez V."/>
            <person name="Vacherie B."/>
            <person name="Augagneur Y."/>
            <person name="Bres V."/>
            <person name="Duclos A."/>
            <person name="Randazzo S."/>
            <person name="Carcy B."/>
            <person name="Debierre-Grockiego F."/>
            <person name="Delbecq S."/>
            <person name="Moubri-Menage K."/>
            <person name="Shams-Eldin H."/>
            <person name="Usmani-Brown S."/>
            <person name="Bringaud F."/>
            <person name="Wincker P."/>
            <person name="Vivares C.P."/>
            <person name="Schwarz R.T."/>
            <person name="Schetters T.P."/>
            <person name="Krause P.J."/>
            <person name="Gorenflot A."/>
            <person name="Berry V."/>
            <person name="Barbe V."/>
            <person name="Ben Mamoun C."/>
        </authorList>
    </citation>
    <scope>NUCLEOTIDE SEQUENCE [LARGE SCALE GENOMIC DNA]</scope>
    <source>
        <strain evidence="6 7">RI</strain>
    </source>
</reference>
<reference evidence="6 7" key="2">
    <citation type="journal article" date="2013" name="PLoS ONE">
        <title>Whole genome mapping and re-organization of the nuclear and mitochondrial genomes of Babesia microti isolates.</title>
        <authorList>
            <person name="Cornillot E."/>
            <person name="Dassouli A."/>
            <person name="Garg A."/>
            <person name="Pachikara N."/>
            <person name="Randazzo S."/>
            <person name="Depoix D."/>
            <person name="Carcy B."/>
            <person name="Delbecq S."/>
            <person name="Frutos R."/>
            <person name="Silva J.C."/>
            <person name="Sutton R."/>
            <person name="Krause P.J."/>
            <person name="Mamoun C.B."/>
        </authorList>
    </citation>
    <scope>NUCLEOTIDE SEQUENCE [LARGE SCALE GENOMIC DNA]</scope>
    <source>
        <strain evidence="6 7">RI</strain>
    </source>
</reference>
<dbReference type="Proteomes" id="UP000002899">
    <property type="component" value="Chromosome IV"/>
</dbReference>
<keyword evidence="4" id="KW-0539">Nucleus</keyword>
<proteinExistence type="inferred from homology"/>
<dbReference type="VEuPathDB" id="PiroplasmaDB:BmR1_04g07055"/>
<dbReference type="SMART" id="SM00428">
    <property type="entry name" value="H3"/>
    <property type="match status" value="1"/>
</dbReference>
<comment type="similarity">
    <text evidence="2">Belongs to the histone H3 family.</text>
</comment>
<evidence type="ECO:0000256" key="1">
    <source>
        <dbReference type="ARBA" id="ARBA00004123"/>
    </source>
</evidence>
<dbReference type="Pfam" id="PF00125">
    <property type="entry name" value="Histone"/>
    <property type="match status" value="1"/>
</dbReference>
<dbReference type="SMR" id="I7ISF7"/>
<dbReference type="AlphaFoldDB" id="I7ISF7"/>
<protein>
    <submittedName>
        <fullName evidence="6">Histone H3-like centromeric protein CSE4</fullName>
    </submittedName>
</protein>
<dbReference type="GeneID" id="24426058"/>
<evidence type="ECO:0000313" key="7">
    <source>
        <dbReference type="Proteomes" id="UP000002899"/>
    </source>
</evidence>
<dbReference type="EMBL" id="LN871599">
    <property type="protein sequence ID" value="CCF75606.1"/>
    <property type="molecule type" value="Genomic_DNA"/>
</dbReference>
<dbReference type="InterPro" id="IPR007125">
    <property type="entry name" value="H2A/H2B/H3"/>
</dbReference>
<evidence type="ECO:0000256" key="3">
    <source>
        <dbReference type="ARBA" id="ARBA00023125"/>
    </source>
</evidence>
<dbReference type="KEGG" id="bmic:BmR1_04g07055"/>
<dbReference type="GO" id="GO:0030527">
    <property type="term" value="F:structural constituent of chromatin"/>
    <property type="evidence" value="ECO:0007669"/>
    <property type="project" value="InterPro"/>
</dbReference>
<dbReference type="GO" id="GO:0005634">
    <property type="term" value="C:nucleus"/>
    <property type="evidence" value="ECO:0007669"/>
    <property type="project" value="UniProtKB-SubCell"/>
</dbReference>
<evidence type="ECO:0000313" key="6">
    <source>
        <dbReference type="EMBL" id="CCF75606.1"/>
    </source>
</evidence>
<dbReference type="Gene3D" id="1.10.20.10">
    <property type="entry name" value="Histone, subunit A"/>
    <property type="match status" value="1"/>
</dbReference>
<organism evidence="6 7">
    <name type="scientific">Babesia microti (strain RI)</name>
    <dbReference type="NCBI Taxonomy" id="1133968"/>
    <lineage>
        <taxon>Eukaryota</taxon>
        <taxon>Sar</taxon>
        <taxon>Alveolata</taxon>
        <taxon>Apicomplexa</taxon>
        <taxon>Aconoidasida</taxon>
        <taxon>Piroplasmida</taxon>
        <taxon>Babesiidae</taxon>
        <taxon>Babesia</taxon>
    </lineage>
</organism>
<dbReference type="GO" id="GO:0000786">
    <property type="term" value="C:nucleosome"/>
    <property type="evidence" value="ECO:0007669"/>
    <property type="project" value="InterPro"/>
</dbReference>
<dbReference type="GO" id="GO:0046982">
    <property type="term" value="F:protein heterodimerization activity"/>
    <property type="evidence" value="ECO:0007669"/>
    <property type="project" value="InterPro"/>
</dbReference>